<reference evidence="5" key="2">
    <citation type="journal article" date="2013" name="Nat. Commun.">
        <title>Genome of the Chinese tree shrew.</title>
        <authorList>
            <person name="Fan Y."/>
            <person name="Huang Z.Y."/>
            <person name="Cao C.C."/>
            <person name="Chen C.S."/>
            <person name="Chen Y.X."/>
            <person name="Fan D.D."/>
            <person name="He J."/>
            <person name="Hou H.L."/>
            <person name="Hu L."/>
            <person name="Hu X.T."/>
            <person name="Jiang X.T."/>
            <person name="Lai R."/>
            <person name="Lang Y.S."/>
            <person name="Liang B."/>
            <person name="Liao S.G."/>
            <person name="Mu D."/>
            <person name="Ma Y.Y."/>
            <person name="Niu Y.Y."/>
            <person name="Sun X.Q."/>
            <person name="Xia J.Q."/>
            <person name="Xiao J."/>
            <person name="Xiong Z.Q."/>
            <person name="Xu L."/>
            <person name="Yang L."/>
            <person name="Zhang Y."/>
            <person name="Zhao W."/>
            <person name="Zhao X.D."/>
            <person name="Zheng Y.T."/>
            <person name="Zhou J.M."/>
            <person name="Zhu Y.B."/>
            <person name="Zhang G.J."/>
            <person name="Wang J."/>
            <person name="Yao Y.G."/>
        </authorList>
    </citation>
    <scope>NUCLEOTIDE SEQUENCE [LARGE SCALE GENOMIC DNA]</scope>
</reference>
<dbReference type="InterPro" id="IPR036465">
    <property type="entry name" value="vWFA_dom_sf"/>
</dbReference>
<keyword evidence="1 4" id="KW-0430">Lectin</keyword>
<evidence type="ECO:0000259" key="3">
    <source>
        <dbReference type="PROSITE" id="PS50041"/>
    </source>
</evidence>
<dbReference type="FunCoup" id="L9KXF5">
    <property type="interactions" value="144"/>
</dbReference>
<dbReference type="AlphaFoldDB" id="L9KXF5"/>
<dbReference type="InParanoid" id="L9KXF5"/>
<keyword evidence="5" id="KW-1185">Reference proteome</keyword>
<feature type="domain" description="C-type lectin" evidence="3">
    <location>
        <begin position="159"/>
        <end position="340"/>
    </location>
</feature>
<dbReference type="Gene3D" id="3.10.100.10">
    <property type="entry name" value="Mannose-Binding Protein A, subunit A"/>
    <property type="match status" value="1"/>
</dbReference>
<reference evidence="5" key="1">
    <citation type="submission" date="2012-07" db="EMBL/GenBank/DDBJ databases">
        <title>Genome of the Chinese tree shrew, a rising model animal genetically related to primates.</title>
        <authorList>
            <person name="Zhang G."/>
            <person name="Fan Y."/>
            <person name="Yao Y."/>
            <person name="Huang Z."/>
        </authorList>
    </citation>
    <scope>NUCLEOTIDE SEQUENCE [LARGE SCALE GENOMIC DNA]</scope>
</reference>
<dbReference type="Gene3D" id="3.40.50.410">
    <property type="entry name" value="von Willebrand factor, type A domain"/>
    <property type="match status" value="1"/>
</dbReference>
<accession>L9KXF5</accession>
<gene>
    <name evidence="4" type="ORF">TREES_T100002746</name>
</gene>
<dbReference type="PROSITE" id="PS50041">
    <property type="entry name" value="C_TYPE_LECTIN_2"/>
    <property type="match status" value="1"/>
</dbReference>
<proteinExistence type="predicted"/>
<organism evidence="4 5">
    <name type="scientific">Tupaia chinensis</name>
    <name type="common">Chinese tree shrew</name>
    <name type="synonym">Tupaia belangeri chinensis</name>
    <dbReference type="NCBI Taxonomy" id="246437"/>
    <lineage>
        <taxon>Eukaryota</taxon>
        <taxon>Metazoa</taxon>
        <taxon>Chordata</taxon>
        <taxon>Craniata</taxon>
        <taxon>Vertebrata</taxon>
        <taxon>Euteleostomi</taxon>
        <taxon>Mammalia</taxon>
        <taxon>Eutheria</taxon>
        <taxon>Euarchontoglires</taxon>
        <taxon>Scandentia</taxon>
        <taxon>Tupaiidae</taxon>
        <taxon>Tupaia</taxon>
    </lineage>
</organism>
<dbReference type="PROSITE" id="PS00615">
    <property type="entry name" value="C_TYPE_LECTIN_1"/>
    <property type="match status" value="1"/>
</dbReference>
<dbReference type="PANTHER" id="PTHR22803">
    <property type="entry name" value="MANNOSE, PHOSPHOLIPASE, LECTIN RECEPTOR RELATED"/>
    <property type="match status" value="1"/>
</dbReference>
<dbReference type="SMART" id="SM00034">
    <property type="entry name" value="CLECT"/>
    <property type="match status" value="1"/>
</dbReference>
<evidence type="ECO:0000313" key="5">
    <source>
        <dbReference type="Proteomes" id="UP000011518"/>
    </source>
</evidence>
<evidence type="ECO:0000313" key="4">
    <source>
        <dbReference type="EMBL" id="ELW67605.1"/>
    </source>
</evidence>
<dbReference type="Pfam" id="PF00059">
    <property type="entry name" value="Lectin_C"/>
    <property type="match status" value="1"/>
</dbReference>
<sequence>MAFKDTGKTPVKPEVATHRIRMTLTSHNLKSLEKVCADLEVQRKRISRGTNNTLVDQDQDQDPNITGHSRLMLPDCDLLKDAESKIQPDSQQSDFLDVLIVSMDLIQLAHRASTLCGKIDKRLSTLQEYQDRHLNLSCFIEGKETEEDWSCCPALWRPFQSHCYFISPEMQPWKESQKNCSGMGADLMAINSKDEQTIHEKMNDCGTRTKAIAFTAHTAGIGMTSEPDSLTSGTVLLTRRRGRSTRRCIRLFRPEFPGQEFIIKHLMKESAYYVGLSDPAGQRRWQWVDQTPYDAAVTFWHPGEPNNRDERCVTIHFRTSSNQWGWNDVHCDLLQKSVCKMTKIYL</sequence>
<dbReference type="InterPro" id="IPR016187">
    <property type="entry name" value="CTDL_fold"/>
</dbReference>
<dbReference type="STRING" id="246437.L9KXF5"/>
<evidence type="ECO:0000256" key="1">
    <source>
        <dbReference type="ARBA" id="ARBA00022734"/>
    </source>
</evidence>
<dbReference type="InterPro" id="IPR018378">
    <property type="entry name" value="C-type_lectin_CS"/>
</dbReference>
<dbReference type="InterPro" id="IPR033989">
    <property type="entry name" value="CD209-like_CTLD"/>
</dbReference>
<dbReference type="Gene3D" id="3.30.70.600">
    <property type="entry name" value="Ribosomal protein S10 domain"/>
    <property type="match status" value="1"/>
</dbReference>
<evidence type="ECO:0000256" key="2">
    <source>
        <dbReference type="ARBA" id="ARBA00023157"/>
    </source>
</evidence>
<keyword evidence="2" id="KW-1015">Disulfide bond</keyword>
<dbReference type="InterPro" id="IPR016186">
    <property type="entry name" value="C-type_lectin-like/link_sf"/>
</dbReference>
<dbReference type="Proteomes" id="UP000011518">
    <property type="component" value="Unassembled WGS sequence"/>
</dbReference>
<dbReference type="EMBL" id="KB320605">
    <property type="protein sequence ID" value="ELW67605.1"/>
    <property type="molecule type" value="Genomic_DNA"/>
</dbReference>
<dbReference type="Pfam" id="PF03731">
    <property type="entry name" value="Ku_N"/>
    <property type="match status" value="1"/>
</dbReference>
<dbReference type="InterPro" id="IPR001304">
    <property type="entry name" value="C-type_lectin-like"/>
</dbReference>
<dbReference type="InterPro" id="IPR036838">
    <property type="entry name" value="Ribosomal_uS10_dom_sf"/>
</dbReference>
<protein>
    <submittedName>
        <fullName evidence="4">C-type lectin domain family 4 member C</fullName>
    </submittedName>
</protein>
<dbReference type="InterPro" id="IPR050111">
    <property type="entry name" value="C-type_lectin/snaclec_domain"/>
</dbReference>
<dbReference type="GO" id="GO:0030246">
    <property type="term" value="F:carbohydrate binding"/>
    <property type="evidence" value="ECO:0007669"/>
    <property type="project" value="UniProtKB-KW"/>
</dbReference>
<name>L9KXF5_TUPCH</name>
<dbReference type="SUPFAM" id="SSF56436">
    <property type="entry name" value="C-type lectin-like"/>
    <property type="match status" value="1"/>
</dbReference>
<dbReference type="CDD" id="cd03590">
    <property type="entry name" value="CLECT_DC-SIGN_like"/>
    <property type="match status" value="1"/>
</dbReference>
<dbReference type="InterPro" id="IPR005161">
    <property type="entry name" value="Ku_N"/>
</dbReference>